<evidence type="ECO:0000313" key="4">
    <source>
        <dbReference type="Proteomes" id="UP000017131"/>
    </source>
</evidence>
<organism evidence="3 4">
    <name type="scientific">Staphylococcus simulans UMC-CNS-990</name>
    <dbReference type="NCBI Taxonomy" id="1405498"/>
    <lineage>
        <taxon>Bacteria</taxon>
        <taxon>Bacillati</taxon>
        <taxon>Bacillota</taxon>
        <taxon>Bacilli</taxon>
        <taxon>Bacillales</taxon>
        <taxon>Staphylococcaceae</taxon>
        <taxon>Staphylococcus</taxon>
    </lineage>
</organism>
<feature type="domain" description="CAAX prenyl protease 2/Lysostaphin resistance protein A-like" evidence="2">
    <location>
        <begin position="126"/>
        <end position="216"/>
    </location>
</feature>
<comment type="caution">
    <text evidence="3">The sequence shown here is derived from an EMBL/GenBank/DDBJ whole genome shotgun (WGS) entry which is preliminary data.</text>
</comment>
<feature type="transmembrane region" description="Helical" evidence="1">
    <location>
        <begin position="204"/>
        <end position="224"/>
    </location>
</feature>
<sequence length="277" mass="30979">MENQFTQHYKGSWLKFSLLSILMMLGGGLFAGPFYLMVRNHPLQEVILLPVPFIFSILILFWYVHNREHLPLSSVGIYRTYAFRKLGIGGLFGFIVFSVVILILVLFGNISIVGNTLNQTVLLGIGLAFIGFCIQASAEELLMRGYLQTRLTQRYGDRFAIVCSAVVFTLLHGMNPNISIVGVTNIFLVGIVLSLIYRIDGTIWTVAGFHIIWNFVQGCIYGINVSGNELNFSLFKTKYHTDNILTGGTMGIEGSIILTVLFIVLIINLAKRLKVNF</sequence>
<accession>A0ABN0PG84</accession>
<name>A0ABN0PG84_STASI</name>
<dbReference type="GeneID" id="77330329"/>
<dbReference type="InterPro" id="IPR003675">
    <property type="entry name" value="Rce1/LyrA-like_dom"/>
</dbReference>
<dbReference type="Proteomes" id="UP000017131">
    <property type="component" value="Unassembled WGS sequence"/>
</dbReference>
<dbReference type="RefSeq" id="WP_002480229.1">
    <property type="nucleotide sequence ID" value="NZ_AXDY01000001.1"/>
</dbReference>
<dbReference type="EMBL" id="AXDY01000001">
    <property type="protein sequence ID" value="ERS94650.1"/>
    <property type="molecule type" value="Genomic_DNA"/>
</dbReference>
<feature type="transmembrane region" description="Helical" evidence="1">
    <location>
        <begin position="178"/>
        <end position="197"/>
    </location>
</feature>
<dbReference type="PANTHER" id="PTHR39430">
    <property type="entry name" value="MEMBRANE-ASSOCIATED PROTEASE-RELATED"/>
    <property type="match status" value="1"/>
</dbReference>
<evidence type="ECO:0000259" key="2">
    <source>
        <dbReference type="Pfam" id="PF02517"/>
    </source>
</evidence>
<evidence type="ECO:0000313" key="3">
    <source>
        <dbReference type="EMBL" id="ERS94650.1"/>
    </source>
</evidence>
<keyword evidence="1" id="KW-0472">Membrane</keyword>
<proteinExistence type="predicted"/>
<feature type="transmembrane region" description="Helical" evidence="1">
    <location>
        <begin position="47"/>
        <end position="65"/>
    </location>
</feature>
<gene>
    <name evidence="3" type="ORF">SSIM_00725</name>
</gene>
<feature type="transmembrane region" description="Helical" evidence="1">
    <location>
        <begin position="86"/>
        <end position="110"/>
    </location>
</feature>
<dbReference type="Pfam" id="PF02517">
    <property type="entry name" value="Rce1-like"/>
    <property type="match status" value="1"/>
</dbReference>
<dbReference type="PANTHER" id="PTHR39430:SF1">
    <property type="entry name" value="PROTEASE"/>
    <property type="match status" value="1"/>
</dbReference>
<feature type="transmembrane region" description="Helical" evidence="1">
    <location>
        <begin position="155"/>
        <end position="172"/>
    </location>
</feature>
<protein>
    <recommendedName>
        <fullName evidence="2">CAAX prenyl protease 2/Lysostaphin resistance protein A-like domain-containing protein</fullName>
    </recommendedName>
</protein>
<keyword evidence="1" id="KW-0812">Transmembrane</keyword>
<reference evidence="3 4" key="1">
    <citation type="journal article" date="2013" name="Genome Announc.">
        <title>Draft Genome Sequence of Staphylococcus simulans UMC-CNS-990, Isolated from a Case of Chronic Bovine Mastitis.</title>
        <authorList>
            <person name="Calcutt M.J."/>
            <person name="Foecking M.F."/>
            <person name="Hsieh H.Y."/>
            <person name="Perry J."/>
            <person name="Stewart G.C."/>
            <person name="Middleton J.R."/>
        </authorList>
    </citation>
    <scope>NUCLEOTIDE SEQUENCE [LARGE SCALE GENOMIC DNA]</scope>
    <source>
        <strain evidence="3 4">UMC-CNS-990</strain>
    </source>
</reference>
<feature type="transmembrane region" description="Helical" evidence="1">
    <location>
        <begin position="12"/>
        <end position="35"/>
    </location>
</feature>
<keyword evidence="1" id="KW-1133">Transmembrane helix</keyword>
<keyword evidence="4" id="KW-1185">Reference proteome</keyword>
<feature type="transmembrane region" description="Helical" evidence="1">
    <location>
        <begin position="244"/>
        <end position="270"/>
    </location>
</feature>
<feature type="transmembrane region" description="Helical" evidence="1">
    <location>
        <begin position="116"/>
        <end position="134"/>
    </location>
</feature>
<evidence type="ECO:0000256" key="1">
    <source>
        <dbReference type="SAM" id="Phobius"/>
    </source>
</evidence>